<dbReference type="GO" id="GO:0071944">
    <property type="term" value="C:cell periphery"/>
    <property type="evidence" value="ECO:0007669"/>
    <property type="project" value="TreeGrafter"/>
</dbReference>
<feature type="compositionally biased region" description="Low complexity" evidence="1">
    <location>
        <begin position="162"/>
        <end position="183"/>
    </location>
</feature>
<gene>
    <name evidence="3" type="ORF">GX50_00948</name>
</gene>
<dbReference type="AlphaFoldDB" id="A0A2B7ZSU3"/>
<keyword evidence="4" id="KW-1185">Reference proteome</keyword>
<dbReference type="PANTHER" id="PTHR18063">
    <property type="entry name" value="NF-E2 INDUCIBLE PROTEIN"/>
    <property type="match status" value="1"/>
</dbReference>
<feature type="compositionally biased region" description="Polar residues" evidence="1">
    <location>
        <begin position="756"/>
        <end position="788"/>
    </location>
</feature>
<evidence type="ECO:0000259" key="2">
    <source>
        <dbReference type="Pfam" id="PF04424"/>
    </source>
</evidence>
<feature type="compositionally biased region" description="Polar residues" evidence="1">
    <location>
        <begin position="344"/>
        <end position="371"/>
    </location>
</feature>
<evidence type="ECO:0000313" key="3">
    <source>
        <dbReference type="EMBL" id="PGH36263.1"/>
    </source>
</evidence>
<dbReference type="EMBL" id="PDND01000010">
    <property type="protein sequence ID" value="PGH36263.1"/>
    <property type="molecule type" value="Genomic_DNA"/>
</dbReference>
<name>A0A2B7ZSU3_9EURO</name>
<dbReference type="Proteomes" id="UP000226031">
    <property type="component" value="Unassembled WGS sequence"/>
</dbReference>
<dbReference type="PANTHER" id="PTHR18063:SF6">
    <property type="entry name" value="UBIQUITIN CARBOXYL-TERMINAL HYDROLASE"/>
    <property type="match status" value="1"/>
</dbReference>
<dbReference type="InterPro" id="IPR007518">
    <property type="entry name" value="MINDY"/>
</dbReference>
<feature type="compositionally biased region" description="Basic and acidic residues" evidence="1">
    <location>
        <begin position="109"/>
        <end position="120"/>
    </location>
</feature>
<protein>
    <recommendedName>
        <fullName evidence="2">MINDY deubiquitinase domain-containing protein</fullName>
    </recommendedName>
</protein>
<dbReference type="GO" id="GO:0071108">
    <property type="term" value="P:protein K48-linked deubiquitination"/>
    <property type="evidence" value="ECO:0007669"/>
    <property type="project" value="TreeGrafter"/>
</dbReference>
<sequence>MGLRKHSSNDPDGQVGQNDLSHGAWNSMHSAQNPPSSQAAASQPESASDLNYTPRSDVAYDEVPNPWIQELAYRPAIREIPLSSQPSEADNQRLHQHGQYEGGTQILDSSHEKPEKEHDGTAIFDSNYEPFMGSSVEDGGRHSTSPGQLRSNNPFLRARQNSSSQPKYSTSSPDPFDFPQSSSLDGHQDRNFAAHPHNPHGLGDELSQPSSQKSYEHNHYDLSVKNDPRDTDSASPFLEKGKEPVVSRSPSTAIQPSGPYHQSDKTDFMTQNPNPEHKGFSLQPAASSQSSGSPNLISFQEETKPNKIAQTNVPPFPEKPVNLFDDHPKNLSNNSLSKPDELDSSVSNPTTHAVASDGFQPSLSQLNQHGQPASMLQEKLSETYDIRQVNWTDGTTSLRKSPVLVQSENGPCPLLALVNGLVLRSRADSPSPITKALQSREKISLGLLMQALFDELTSYIDGADQLPDIEALSSFLVMLHTGMNVNPQLVLTDYTSDSPGTFLETNDTILYSSFKLPLVHGWLAEPSSAAYAALNRVAQNHEDIQLLHFRKEELEDHIFRGESLTTDEEKLIEDINTIQHFVDVENATQLSAFGLEHLERCLKPGSISILFRNDHFSTLFKHPLSNQLFTLVTDAGYANHAEIVWESLVDVNGSNASFFSGDFRPVGNFAPPAASSQNPIQNGHASSSESTHRNNPDGSTGNSTNNTEQTDADYAYALALQFQDEEEQRRTNSPNQAQTQTSRLPSTPRPSSQSQGVTHPHSSSGSNFGHRQSTSSTGRRAPQQTQEVRSLVPPPRTPVVDPGADAPPPTYEQAANSPVYTPSPDHSQYDGSYGSNPSIVGPRSSSYGFNNNLGPNRGPVYNGNRRSHASNPSLPPRPRDRDRNKDCTVM</sequence>
<dbReference type="STRING" id="73230.A0A2B7ZSU3"/>
<comment type="caution">
    <text evidence="3">The sequence shown here is derived from an EMBL/GenBank/DDBJ whole genome shotgun (WGS) entry which is preliminary data.</text>
</comment>
<dbReference type="InterPro" id="IPR033979">
    <property type="entry name" value="MINDY_domain"/>
</dbReference>
<evidence type="ECO:0000256" key="1">
    <source>
        <dbReference type="SAM" id="MobiDB-lite"/>
    </source>
</evidence>
<feature type="compositionally biased region" description="Basic and acidic residues" evidence="1">
    <location>
        <begin position="214"/>
        <end position="232"/>
    </location>
</feature>
<dbReference type="GO" id="GO:0016807">
    <property type="term" value="F:cysteine-type carboxypeptidase activity"/>
    <property type="evidence" value="ECO:0007669"/>
    <property type="project" value="TreeGrafter"/>
</dbReference>
<feature type="compositionally biased region" description="Basic and acidic residues" evidence="1">
    <location>
        <begin position="877"/>
        <end position="890"/>
    </location>
</feature>
<evidence type="ECO:0000313" key="4">
    <source>
        <dbReference type="Proteomes" id="UP000226031"/>
    </source>
</evidence>
<feature type="region of interest" description="Disordered" evidence="1">
    <location>
        <begin position="1"/>
        <end position="64"/>
    </location>
</feature>
<feature type="compositionally biased region" description="Polar residues" evidence="1">
    <location>
        <begin position="813"/>
        <end position="854"/>
    </location>
</feature>
<feature type="compositionally biased region" description="Low complexity" evidence="1">
    <location>
        <begin position="30"/>
        <end position="48"/>
    </location>
</feature>
<organism evidence="3 4">
    <name type="scientific">[Emmonsia] crescens</name>
    <dbReference type="NCBI Taxonomy" id="73230"/>
    <lineage>
        <taxon>Eukaryota</taxon>
        <taxon>Fungi</taxon>
        <taxon>Dikarya</taxon>
        <taxon>Ascomycota</taxon>
        <taxon>Pezizomycotina</taxon>
        <taxon>Eurotiomycetes</taxon>
        <taxon>Eurotiomycetidae</taxon>
        <taxon>Onygenales</taxon>
        <taxon>Ajellomycetaceae</taxon>
        <taxon>Emergomyces</taxon>
    </lineage>
</organism>
<feature type="compositionally biased region" description="Low complexity" evidence="1">
    <location>
        <begin position="281"/>
        <end position="294"/>
    </location>
</feature>
<feature type="region of interest" description="Disordered" evidence="1">
    <location>
        <begin position="724"/>
        <end position="890"/>
    </location>
</feature>
<dbReference type="Pfam" id="PF04424">
    <property type="entry name" value="MINDY_DUB"/>
    <property type="match status" value="1"/>
</dbReference>
<feature type="compositionally biased region" description="Polar residues" evidence="1">
    <location>
        <begin position="696"/>
        <end position="708"/>
    </location>
</feature>
<feature type="compositionally biased region" description="Polar residues" evidence="1">
    <location>
        <begin position="142"/>
        <end position="154"/>
    </location>
</feature>
<proteinExistence type="predicted"/>
<feature type="domain" description="MINDY deubiquitinase" evidence="2">
    <location>
        <begin position="382"/>
        <end position="663"/>
    </location>
</feature>
<feature type="region of interest" description="Disordered" evidence="1">
    <location>
        <begin position="669"/>
        <end position="708"/>
    </location>
</feature>
<dbReference type="VEuPathDB" id="FungiDB:EMCG_08750"/>
<feature type="compositionally biased region" description="Low complexity" evidence="1">
    <location>
        <begin position="739"/>
        <end position="755"/>
    </location>
</feature>
<dbReference type="GO" id="GO:0004843">
    <property type="term" value="F:cysteine-type deubiquitinase activity"/>
    <property type="evidence" value="ECO:0007669"/>
    <property type="project" value="InterPro"/>
</dbReference>
<dbReference type="GO" id="GO:1990380">
    <property type="term" value="F:K48-linked deubiquitinase activity"/>
    <property type="evidence" value="ECO:0007669"/>
    <property type="project" value="InterPro"/>
</dbReference>
<reference evidence="3 4" key="1">
    <citation type="submission" date="2017-10" db="EMBL/GenBank/DDBJ databases">
        <title>Comparative genomics in systemic dimorphic fungi from Ajellomycetaceae.</title>
        <authorList>
            <person name="Munoz J.F."/>
            <person name="Mcewen J.G."/>
            <person name="Clay O.K."/>
            <person name="Cuomo C.A."/>
        </authorList>
    </citation>
    <scope>NUCLEOTIDE SEQUENCE [LARGE SCALE GENOMIC DNA]</scope>
    <source>
        <strain evidence="3 4">UAMH4076</strain>
    </source>
</reference>
<feature type="region of interest" description="Disordered" evidence="1">
    <location>
        <begin position="79"/>
        <end position="374"/>
    </location>
</feature>
<accession>A0A2B7ZSU3</accession>
<feature type="compositionally biased region" description="Polar residues" evidence="1">
    <location>
        <begin position="674"/>
        <end position="689"/>
    </location>
</feature>
<dbReference type="GO" id="GO:0005829">
    <property type="term" value="C:cytosol"/>
    <property type="evidence" value="ECO:0007669"/>
    <property type="project" value="TreeGrafter"/>
</dbReference>